<dbReference type="Proteomes" id="UP001497623">
    <property type="component" value="Unassembled WGS sequence"/>
</dbReference>
<reference evidence="2 3" key="1">
    <citation type="submission" date="2024-05" db="EMBL/GenBank/DDBJ databases">
        <authorList>
            <person name="Wallberg A."/>
        </authorList>
    </citation>
    <scope>NUCLEOTIDE SEQUENCE [LARGE SCALE GENOMIC DNA]</scope>
</reference>
<feature type="compositionally biased region" description="Low complexity" evidence="1">
    <location>
        <begin position="96"/>
        <end position="121"/>
    </location>
</feature>
<gene>
    <name evidence="2" type="ORF">MNOR_LOCUS20994</name>
</gene>
<comment type="caution">
    <text evidence="2">The sequence shown here is derived from an EMBL/GenBank/DDBJ whole genome shotgun (WGS) entry which is preliminary data.</text>
</comment>
<name>A0AAV2R554_MEGNR</name>
<feature type="region of interest" description="Disordered" evidence="1">
    <location>
        <begin position="96"/>
        <end position="127"/>
    </location>
</feature>
<dbReference type="AlphaFoldDB" id="A0AAV2R554"/>
<feature type="non-terminal residue" evidence="2">
    <location>
        <position position="1"/>
    </location>
</feature>
<evidence type="ECO:0000256" key="1">
    <source>
        <dbReference type="SAM" id="MobiDB-lite"/>
    </source>
</evidence>
<accession>A0AAV2R554</accession>
<organism evidence="2 3">
    <name type="scientific">Meganyctiphanes norvegica</name>
    <name type="common">Northern krill</name>
    <name type="synonym">Thysanopoda norvegica</name>
    <dbReference type="NCBI Taxonomy" id="48144"/>
    <lineage>
        <taxon>Eukaryota</taxon>
        <taxon>Metazoa</taxon>
        <taxon>Ecdysozoa</taxon>
        <taxon>Arthropoda</taxon>
        <taxon>Crustacea</taxon>
        <taxon>Multicrustacea</taxon>
        <taxon>Malacostraca</taxon>
        <taxon>Eumalacostraca</taxon>
        <taxon>Eucarida</taxon>
        <taxon>Euphausiacea</taxon>
        <taxon>Euphausiidae</taxon>
        <taxon>Meganyctiphanes</taxon>
    </lineage>
</organism>
<dbReference type="EMBL" id="CAXKWB010016563">
    <property type="protein sequence ID" value="CAL4116542.1"/>
    <property type="molecule type" value="Genomic_DNA"/>
</dbReference>
<evidence type="ECO:0000313" key="2">
    <source>
        <dbReference type="EMBL" id="CAL4116542.1"/>
    </source>
</evidence>
<feature type="region of interest" description="Disordered" evidence="1">
    <location>
        <begin position="1"/>
        <end position="41"/>
    </location>
</feature>
<keyword evidence="3" id="KW-1185">Reference proteome</keyword>
<sequence length="186" mass="20913">GPPRENAHQSPPEGPPRTKRAAAAHQDIPRSRRGTTQGRQGQMPLMYMAGDTKKKRQCAQVNGILAGFNTFSYLTFVNGVITLVLNVNNNINNNNNNNNLNNNNDLSNNNLNSNSNTQNANQIIIMPPGRKKRRTIIEVSQKRKSTSLVNNCDAKKRAAYELYKVCDYWWQLDKTGRNMSQGRTTL</sequence>
<evidence type="ECO:0000313" key="3">
    <source>
        <dbReference type="Proteomes" id="UP001497623"/>
    </source>
</evidence>
<proteinExistence type="predicted"/>
<protein>
    <submittedName>
        <fullName evidence="2">Uncharacterized protein</fullName>
    </submittedName>
</protein>